<keyword evidence="3" id="KW-1185">Reference proteome</keyword>
<feature type="transmembrane region" description="Helical" evidence="1">
    <location>
        <begin position="44"/>
        <end position="63"/>
    </location>
</feature>
<accession>A0A143PI37</accession>
<evidence type="ECO:0000256" key="1">
    <source>
        <dbReference type="SAM" id="Phobius"/>
    </source>
</evidence>
<proteinExistence type="predicted"/>
<dbReference type="Pfam" id="PF20136">
    <property type="entry name" value="DUF6526"/>
    <property type="match status" value="1"/>
</dbReference>
<dbReference type="OrthoDB" id="765463at2"/>
<dbReference type="Proteomes" id="UP000076079">
    <property type="component" value="Chromosome"/>
</dbReference>
<protein>
    <submittedName>
        <fullName evidence="2">Uncharacterized protein</fullName>
    </submittedName>
</protein>
<dbReference type="InterPro" id="IPR045385">
    <property type="entry name" value="DUF6526"/>
</dbReference>
<dbReference type="KEGG" id="abac:LuPra_01425"/>
<sequence>MSDQNYANHAHRPVPTVIGFACWIVAVVGFTAMGRGYPWGPKMAWAGVLFCLLVLLSIGRTYTTKLQDRVILLEERLRASALLTPDQQRRFSQLSAKQVAALRFASDAEFATLFEQAVSGNMKPDAIKRAVRDWRPDPHRT</sequence>
<name>A0A143PI37_LUTPR</name>
<organism evidence="2 3">
    <name type="scientific">Luteitalea pratensis</name>
    <dbReference type="NCBI Taxonomy" id="1855912"/>
    <lineage>
        <taxon>Bacteria</taxon>
        <taxon>Pseudomonadati</taxon>
        <taxon>Acidobacteriota</taxon>
        <taxon>Vicinamibacteria</taxon>
        <taxon>Vicinamibacterales</taxon>
        <taxon>Vicinamibacteraceae</taxon>
        <taxon>Luteitalea</taxon>
    </lineage>
</organism>
<feature type="transmembrane region" description="Helical" evidence="1">
    <location>
        <begin position="12"/>
        <end position="32"/>
    </location>
</feature>
<dbReference type="AlphaFoldDB" id="A0A143PI37"/>
<evidence type="ECO:0000313" key="3">
    <source>
        <dbReference type="Proteomes" id="UP000076079"/>
    </source>
</evidence>
<keyword evidence="1" id="KW-1133">Transmembrane helix</keyword>
<dbReference type="EMBL" id="CP015136">
    <property type="protein sequence ID" value="AMY08232.1"/>
    <property type="molecule type" value="Genomic_DNA"/>
</dbReference>
<gene>
    <name evidence="2" type="ORF">LuPra_01425</name>
</gene>
<dbReference type="RefSeq" id="WP_110170092.1">
    <property type="nucleotide sequence ID" value="NZ_CP015136.1"/>
</dbReference>
<reference evidence="3" key="2">
    <citation type="submission" date="2016-04" db="EMBL/GenBank/DDBJ databases">
        <title>First Complete Genome Sequence of a Subdivision 6 Acidobacterium.</title>
        <authorList>
            <person name="Huang S."/>
            <person name="Vieira S."/>
            <person name="Bunk B."/>
            <person name="Riedel T."/>
            <person name="Sproeer C."/>
            <person name="Overmann J."/>
        </authorList>
    </citation>
    <scope>NUCLEOTIDE SEQUENCE [LARGE SCALE GENOMIC DNA]</scope>
    <source>
        <strain evidence="3">DSM 100886 HEG_-6_39</strain>
    </source>
</reference>
<evidence type="ECO:0000313" key="2">
    <source>
        <dbReference type="EMBL" id="AMY08232.1"/>
    </source>
</evidence>
<keyword evidence="1" id="KW-0812">Transmembrane</keyword>
<reference evidence="2 3" key="1">
    <citation type="journal article" date="2016" name="Genome Announc.">
        <title>First Complete Genome Sequence of a Subdivision 6 Acidobacterium Strain.</title>
        <authorList>
            <person name="Huang S."/>
            <person name="Vieira S."/>
            <person name="Bunk B."/>
            <person name="Riedel T."/>
            <person name="Sproer C."/>
            <person name="Overmann J."/>
        </authorList>
    </citation>
    <scope>NUCLEOTIDE SEQUENCE [LARGE SCALE GENOMIC DNA]</scope>
    <source>
        <strain evidence="3">DSM 100886 HEG_-6_39</strain>
    </source>
</reference>
<keyword evidence="1" id="KW-0472">Membrane</keyword>